<organism evidence="1 2">
    <name type="scientific">Dallia pectoralis</name>
    <name type="common">Alaska blackfish</name>
    <dbReference type="NCBI Taxonomy" id="75939"/>
    <lineage>
        <taxon>Eukaryota</taxon>
        <taxon>Metazoa</taxon>
        <taxon>Chordata</taxon>
        <taxon>Craniata</taxon>
        <taxon>Vertebrata</taxon>
        <taxon>Euteleostomi</taxon>
        <taxon>Actinopterygii</taxon>
        <taxon>Neopterygii</taxon>
        <taxon>Teleostei</taxon>
        <taxon>Protacanthopterygii</taxon>
        <taxon>Esociformes</taxon>
        <taxon>Umbridae</taxon>
        <taxon>Dallia</taxon>
    </lineage>
</organism>
<name>A0ACC2G2B5_DALPE</name>
<dbReference type="Proteomes" id="UP001157502">
    <property type="component" value="Chromosome 18"/>
</dbReference>
<evidence type="ECO:0000313" key="2">
    <source>
        <dbReference type="Proteomes" id="UP001157502"/>
    </source>
</evidence>
<sequence>MPNRSNLLQFKPIKEVIALSEIDLCSNGYSLCEWGSTRLCTGVIDISARQFYDGVNSIEGYIRLPDPRIVPTEVTPIHPLYTPIQTRDNIMAFLVSLGQTLLLTTILFHHAASCPPQWDSNQADLEGVIRNEISRSNTQSLFARNYVNALVEARLRHSRRSSPQTRQLGDIEFSNRYAESLRSKAKHTSICTLLRRMQTVSKSGFEGDKVNLLMKQYMCHT</sequence>
<evidence type="ECO:0000313" key="1">
    <source>
        <dbReference type="EMBL" id="KAJ7997690.1"/>
    </source>
</evidence>
<gene>
    <name evidence="1" type="ORF">DPEC_G00214750</name>
</gene>
<protein>
    <submittedName>
        <fullName evidence="1">Uncharacterized protein</fullName>
    </submittedName>
</protein>
<proteinExistence type="predicted"/>
<comment type="caution">
    <text evidence="1">The sequence shown here is derived from an EMBL/GenBank/DDBJ whole genome shotgun (WGS) entry which is preliminary data.</text>
</comment>
<accession>A0ACC2G2B5</accession>
<keyword evidence="2" id="KW-1185">Reference proteome</keyword>
<reference evidence="1" key="1">
    <citation type="submission" date="2021-05" db="EMBL/GenBank/DDBJ databases">
        <authorList>
            <person name="Pan Q."/>
            <person name="Jouanno E."/>
            <person name="Zahm M."/>
            <person name="Klopp C."/>
            <person name="Cabau C."/>
            <person name="Louis A."/>
            <person name="Berthelot C."/>
            <person name="Parey E."/>
            <person name="Roest Crollius H."/>
            <person name="Montfort J."/>
            <person name="Robinson-Rechavi M."/>
            <person name="Bouchez O."/>
            <person name="Lampietro C."/>
            <person name="Lopez Roques C."/>
            <person name="Donnadieu C."/>
            <person name="Postlethwait J."/>
            <person name="Bobe J."/>
            <person name="Dillon D."/>
            <person name="Chandos A."/>
            <person name="von Hippel F."/>
            <person name="Guiguen Y."/>
        </authorList>
    </citation>
    <scope>NUCLEOTIDE SEQUENCE</scope>
    <source>
        <strain evidence="1">YG-Jan2019</strain>
    </source>
</reference>
<dbReference type="EMBL" id="CM055745">
    <property type="protein sequence ID" value="KAJ7997690.1"/>
    <property type="molecule type" value="Genomic_DNA"/>
</dbReference>